<dbReference type="InterPro" id="IPR020458">
    <property type="entry name" value="Znf_DskA_TraR_CS"/>
</dbReference>
<keyword evidence="1" id="KW-0479">Metal-binding</keyword>
<dbReference type="InterPro" id="IPR037187">
    <property type="entry name" value="DnaK_N"/>
</dbReference>
<gene>
    <name evidence="7" type="ORF">DealDRAFT_2713</name>
</gene>
<dbReference type="PANTHER" id="PTHR33823:SF4">
    <property type="entry name" value="GENERAL STRESS PROTEIN 16O"/>
    <property type="match status" value="1"/>
</dbReference>
<dbReference type="PROSITE" id="PS01102">
    <property type="entry name" value="ZF_DKSA_1"/>
    <property type="match status" value="1"/>
</dbReference>
<comment type="caution">
    <text evidence="7">The sequence shown here is derived from an EMBL/GenBank/DDBJ whole genome shotgun (WGS) entry which is preliminary data.</text>
</comment>
<dbReference type="PROSITE" id="PS51128">
    <property type="entry name" value="ZF_DKSA_2"/>
    <property type="match status" value="1"/>
</dbReference>
<feature type="region of interest" description="Disordered" evidence="5">
    <location>
        <begin position="178"/>
        <end position="203"/>
    </location>
</feature>
<dbReference type="SUPFAM" id="SSF57716">
    <property type="entry name" value="Glucocorticoid receptor-like (DNA-binding domain)"/>
    <property type="match status" value="1"/>
</dbReference>
<evidence type="ECO:0000256" key="1">
    <source>
        <dbReference type="ARBA" id="ARBA00022723"/>
    </source>
</evidence>
<dbReference type="AlphaFoldDB" id="C0GJQ4"/>
<dbReference type="Pfam" id="PF01258">
    <property type="entry name" value="zf-dskA_traR"/>
    <property type="match status" value="1"/>
</dbReference>
<evidence type="ECO:0000256" key="2">
    <source>
        <dbReference type="ARBA" id="ARBA00022771"/>
    </source>
</evidence>
<name>C0GJQ4_DETAL</name>
<evidence type="ECO:0000256" key="5">
    <source>
        <dbReference type="SAM" id="MobiDB-lite"/>
    </source>
</evidence>
<dbReference type="PANTHER" id="PTHR33823">
    <property type="entry name" value="RNA POLYMERASE-BINDING TRANSCRIPTION FACTOR DKSA-RELATED"/>
    <property type="match status" value="1"/>
</dbReference>
<evidence type="ECO:0000259" key="6">
    <source>
        <dbReference type="Pfam" id="PF01258"/>
    </source>
</evidence>
<keyword evidence="8" id="KW-1185">Reference proteome</keyword>
<keyword evidence="2" id="KW-0863">Zinc-finger</keyword>
<proteinExistence type="predicted"/>
<keyword evidence="3" id="KW-0862">Zinc</keyword>
<dbReference type="STRING" id="555088.DealDRAFT_2713"/>
<feature type="domain" description="Zinc finger DksA/TraR C4-type" evidence="6">
    <location>
        <begin position="87"/>
        <end position="120"/>
    </location>
</feature>
<dbReference type="EMBL" id="ACJM01000017">
    <property type="protein sequence ID" value="EEG76476.1"/>
    <property type="molecule type" value="Genomic_DNA"/>
</dbReference>
<evidence type="ECO:0000256" key="4">
    <source>
        <dbReference type="PROSITE-ProRule" id="PRU00510"/>
    </source>
</evidence>
<dbReference type="Gene3D" id="1.20.120.910">
    <property type="entry name" value="DksA, coiled-coil domain"/>
    <property type="match status" value="1"/>
</dbReference>
<evidence type="ECO:0000313" key="7">
    <source>
        <dbReference type="EMBL" id="EEG76476.1"/>
    </source>
</evidence>
<dbReference type="PRINTS" id="PR00618">
    <property type="entry name" value="DKSAZNFINGER"/>
</dbReference>
<dbReference type="GO" id="GO:0008270">
    <property type="term" value="F:zinc ion binding"/>
    <property type="evidence" value="ECO:0007669"/>
    <property type="project" value="UniProtKB-KW"/>
</dbReference>
<dbReference type="InterPro" id="IPR020460">
    <property type="entry name" value="Znf_C4-type_bac"/>
</dbReference>
<sequence>MDKNLIRHRLQLEQLKKDLLEQTEFTEGMQEHEGLRDATQELSVIDNHPADVGSENYERAKDISLHEKNQMVLDKVEEALEKLDNDIYGMCENCGKPIPEERLDALPYAEFCVQCKKKSEGVPHDYPRPVEELNLNSPFARSYMGDKDYTGYDGEDAWQDVAQYNKLNHVFYEETADENDETIGAVEDTDRISNDEFEEQLPD</sequence>
<dbReference type="eggNOG" id="COG1734">
    <property type="taxonomic scope" value="Bacteria"/>
</dbReference>
<organism evidence="7 8">
    <name type="scientific">Dethiobacter alkaliphilus AHT 1</name>
    <dbReference type="NCBI Taxonomy" id="555088"/>
    <lineage>
        <taxon>Bacteria</taxon>
        <taxon>Bacillati</taxon>
        <taxon>Bacillota</taxon>
        <taxon>Dethiobacteria</taxon>
        <taxon>Dethiobacterales</taxon>
        <taxon>Dethiobacteraceae</taxon>
        <taxon>Dethiobacter</taxon>
    </lineage>
</organism>
<protein>
    <submittedName>
        <fullName evidence="7">Transcriptional regulator, TraR/DksA family</fullName>
    </submittedName>
</protein>
<dbReference type="OrthoDB" id="9811543at2"/>
<dbReference type="SUPFAM" id="SSF109635">
    <property type="entry name" value="DnaK suppressor protein DksA, alpha-hairpin domain"/>
    <property type="match status" value="1"/>
</dbReference>
<dbReference type="NCBIfam" id="TIGR02890">
    <property type="entry name" value="bacill_yteA"/>
    <property type="match status" value="1"/>
</dbReference>
<dbReference type="RefSeq" id="WP_008518390.1">
    <property type="nucleotide sequence ID" value="NZ_ACJM01000017.1"/>
</dbReference>
<reference evidence="7 8" key="1">
    <citation type="submission" date="2009-02" db="EMBL/GenBank/DDBJ databases">
        <title>Sequencing of the draft genome and assembly of Dethiobacter alkaliphilus AHT 1.</title>
        <authorList>
            <consortium name="US DOE Joint Genome Institute (JGI-PGF)"/>
            <person name="Lucas S."/>
            <person name="Copeland A."/>
            <person name="Lapidus A."/>
            <person name="Glavina del Rio T."/>
            <person name="Dalin E."/>
            <person name="Tice H."/>
            <person name="Bruce D."/>
            <person name="Goodwin L."/>
            <person name="Pitluck S."/>
            <person name="Larimer F."/>
            <person name="Land M.L."/>
            <person name="Hauser L."/>
            <person name="Muyzer G."/>
        </authorList>
    </citation>
    <scope>NUCLEOTIDE SEQUENCE [LARGE SCALE GENOMIC DNA]</scope>
    <source>
        <strain evidence="7 8">AHT 1</strain>
    </source>
</reference>
<accession>C0GJQ4</accession>
<dbReference type="Proteomes" id="UP000006443">
    <property type="component" value="Unassembled WGS sequence"/>
</dbReference>
<evidence type="ECO:0000256" key="3">
    <source>
        <dbReference type="ARBA" id="ARBA00022833"/>
    </source>
</evidence>
<evidence type="ECO:0000313" key="8">
    <source>
        <dbReference type="Proteomes" id="UP000006443"/>
    </source>
</evidence>
<dbReference type="InterPro" id="IPR000962">
    <property type="entry name" value="Znf_DskA_TraR"/>
</dbReference>
<feature type="zinc finger region" description="dksA C4-type" evidence="4">
    <location>
        <begin position="91"/>
        <end position="115"/>
    </location>
</feature>
<dbReference type="InterPro" id="IPR014240">
    <property type="entry name" value="YteA"/>
</dbReference>